<dbReference type="AlphaFoldDB" id="A0A0A0D4F3"/>
<evidence type="ECO:0000256" key="4">
    <source>
        <dbReference type="SAM" id="SignalP"/>
    </source>
</evidence>
<dbReference type="PANTHER" id="PTHR30290:SF38">
    <property type="entry name" value="D,D-DIPEPTIDE-BINDING PERIPLASMIC PROTEIN DDPA-RELATED"/>
    <property type="match status" value="1"/>
</dbReference>
<dbReference type="GO" id="GO:0043190">
    <property type="term" value="C:ATP-binding cassette (ABC) transporter complex"/>
    <property type="evidence" value="ECO:0007669"/>
    <property type="project" value="InterPro"/>
</dbReference>
<feature type="domain" description="Solute-binding protein family 5" evidence="5">
    <location>
        <begin position="70"/>
        <end position="403"/>
    </location>
</feature>
<dbReference type="EMBL" id="JANX01000409">
    <property type="protein sequence ID" value="KGM31927.1"/>
    <property type="molecule type" value="Genomic_DNA"/>
</dbReference>
<evidence type="ECO:0000313" key="6">
    <source>
        <dbReference type="EMBL" id="KGM31927.1"/>
    </source>
</evidence>
<name>A0A0A0D4F3_9PROT</name>
<feature type="signal peptide" evidence="4">
    <location>
        <begin position="1"/>
        <end position="21"/>
    </location>
</feature>
<dbReference type="GO" id="GO:0030288">
    <property type="term" value="C:outer membrane-bounded periplasmic space"/>
    <property type="evidence" value="ECO:0007669"/>
    <property type="project" value="UniProtKB-ARBA"/>
</dbReference>
<protein>
    <submittedName>
        <fullName evidence="6">Peptide ABC transporter</fullName>
    </submittedName>
</protein>
<evidence type="ECO:0000256" key="1">
    <source>
        <dbReference type="ARBA" id="ARBA00004418"/>
    </source>
</evidence>
<dbReference type="SUPFAM" id="SSF53850">
    <property type="entry name" value="Periplasmic binding protein-like II"/>
    <property type="match status" value="1"/>
</dbReference>
<organism evidence="6 7">
    <name type="scientific">Inquilinus limosus MP06</name>
    <dbReference type="NCBI Taxonomy" id="1398085"/>
    <lineage>
        <taxon>Bacteria</taxon>
        <taxon>Pseudomonadati</taxon>
        <taxon>Pseudomonadota</taxon>
        <taxon>Alphaproteobacteria</taxon>
        <taxon>Rhodospirillales</taxon>
        <taxon>Rhodospirillaceae</taxon>
        <taxon>Inquilinus</taxon>
    </lineage>
</organism>
<keyword evidence="3 4" id="KW-0732">Signal</keyword>
<gene>
    <name evidence="6" type="ORF">P409_24360</name>
</gene>
<comment type="caution">
    <text evidence="6">The sequence shown here is derived from an EMBL/GenBank/DDBJ whole genome shotgun (WGS) entry which is preliminary data.</text>
</comment>
<dbReference type="Pfam" id="PF00496">
    <property type="entry name" value="SBP_bac_5"/>
    <property type="match status" value="1"/>
</dbReference>
<evidence type="ECO:0000259" key="5">
    <source>
        <dbReference type="Pfam" id="PF00496"/>
    </source>
</evidence>
<accession>A0A0A0D4F3</accession>
<proteinExistence type="inferred from homology"/>
<dbReference type="PIRSF" id="PIRSF002741">
    <property type="entry name" value="MppA"/>
    <property type="match status" value="1"/>
</dbReference>
<reference evidence="6 7" key="1">
    <citation type="submission" date="2014-01" db="EMBL/GenBank/DDBJ databases">
        <title>Genome sequence determination for a cystic fibrosis isolate, Inquilinus limosus.</title>
        <authorList>
            <person name="Pino M."/>
            <person name="Di Conza J."/>
            <person name="Gutkind G."/>
        </authorList>
    </citation>
    <scope>NUCLEOTIDE SEQUENCE [LARGE SCALE GENOMIC DNA]</scope>
    <source>
        <strain evidence="6 7">MP06</strain>
    </source>
</reference>
<sequence length="505" mass="55711">MRRLLLSLLVAAALLPGAAIADPVKGGKIDVATIGEPPTLDPMANTGDLLGMITQHVYETLFTFDAEWRLQPLLAEAMPAISEDGRTYDIKIRSGVTFHDGEKLTADDVVASLQRWMRVASRGKQAAPMIESVTATGDLSIQVKLKQAYAPLLSLLAFNNSAAVIMPKAHMDDPLTDVVGTGPYKLAERKPDQYILLTRFDGYAARTEQPSRYAGRRTAYLDEIRFIPVPNANTRIEGAVSGQYDFSDLLPVESYDKLTGNTEPVILKSFGYPIMMLNTKQGPLAKLELRQAVQAALSESDMMLAAFGKPEFFTVDGAMYPEGFPWRSDAGVDTYDQGNPEKAQALMEKAGYAGEPIRILTSQQYEFHYKMALVAAEYLKAAGFKVDLQVSDWATLTQRRNDPALWDIFFTHSPFLPEPALNLGMSESGPGWWSTDRRRAAFDAFNAASDPAQRAKLYGDVQAAIMAEVPFIKVGDFNALSAKSPKLKGYEPSPWPSFWNTWVEK</sequence>
<dbReference type="OrthoDB" id="7232729at2"/>
<dbReference type="InterPro" id="IPR039424">
    <property type="entry name" value="SBP_5"/>
</dbReference>
<dbReference type="Proteomes" id="UP000029995">
    <property type="component" value="Unassembled WGS sequence"/>
</dbReference>
<dbReference type="CDD" id="cd08502">
    <property type="entry name" value="PBP2_NikA_DppA_OppA_like_16"/>
    <property type="match status" value="1"/>
</dbReference>
<dbReference type="InterPro" id="IPR030678">
    <property type="entry name" value="Peptide/Ni-bd"/>
</dbReference>
<dbReference type="GO" id="GO:1904680">
    <property type="term" value="F:peptide transmembrane transporter activity"/>
    <property type="evidence" value="ECO:0007669"/>
    <property type="project" value="TreeGrafter"/>
</dbReference>
<dbReference type="GO" id="GO:0015833">
    <property type="term" value="P:peptide transport"/>
    <property type="evidence" value="ECO:0007669"/>
    <property type="project" value="TreeGrafter"/>
</dbReference>
<dbReference type="InterPro" id="IPR000914">
    <property type="entry name" value="SBP_5_dom"/>
</dbReference>
<evidence type="ECO:0000256" key="2">
    <source>
        <dbReference type="ARBA" id="ARBA00005695"/>
    </source>
</evidence>
<dbReference type="PANTHER" id="PTHR30290">
    <property type="entry name" value="PERIPLASMIC BINDING COMPONENT OF ABC TRANSPORTER"/>
    <property type="match status" value="1"/>
</dbReference>
<comment type="similarity">
    <text evidence="2">Belongs to the bacterial solute-binding protein 5 family.</text>
</comment>
<dbReference type="Gene3D" id="3.40.190.10">
    <property type="entry name" value="Periplasmic binding protein-like II"/>
    <property type="match status" value="1"/>
</dbReference>
<comment type="subcellular location">
    <subcellularLocation>
        <location evidence="1">Periplasm</location>
    </subcellularLocation>
</comment>
<dbReference type="Gene3D" id="3.10.105.10">
    <property type="entry name" value="Dipeptide-binding Protein, Domain 3"/>
    <property type="match status" value="1"/>
</dbReference>
<feature type="chain" id="PRO_5001961085" evidence="4">
    <location>
        <begin position="22"/>
        <end position="505"/>
    </location>
</feature>
<evidence type="ECO:0000313" key="7">
    <source>
        <dbReference type="Proteomes" id="UP000029995"/>
    </source>
</evidence>
<evidence type="ECO:0000256" key="3">
    <source>
        <dbReference type="ARBA" id="ARBA00022729"/>
    </source>
</evidence>